<evidence type="ECO:0000256" key="1">
    <source>
        <dbReference type="SAM" id="MobiDB-lite"/>
    </source>
</evidence>
<protein>
    <submittedName>
        <fullName evidence="2">ATP synthase A subunit</fullName>
    </submittedName>
</protein>
<organism evidence="2 3">
    <name type="scientific">Trifolium medium</name>
    <dbReference type="NCBI Taxonomy" id="97028"/>
    <lineage>
        <taxon>Eukaryota</taxon>
        <taxon>Viridiplantae</taxon>
        <taxon>Streptophyta</taxon>
        <taxon>Embryophyta</taxon>
        <taxon>Tracheophyta</taxon>
        <taxon>Spermatophyta</taxon>
        <taxon>Magnoliopsida</taxon>
        <taxon>eudicotyledons</taxon>
        <taxon>Gunneridae</taxon>
        <taxon>Pentapetalae</taxon>
        <taxon>rosids</taxon>
        <taxon>fabids</taxon>
        <taxon>Fabales</taxon>
        <taxon>Fabaceae</taxon>
        <taxon>Papilionoideae</taxon>
        <taxon>50 kb inversion clade</taxon>
        <taxon>NPAAA clade</taxon>
        <taxon>Hologalegina</taxon>
        <taxon>IRL clade</taxon>
        <taxon>Trifolieae</taxon>
        <taxon>Trifolium</taxon>
    </lineage>
</organism>
<accession>A0A392NXA6</accession>
<feature type="region of interest" description="Disordered" evidence="1">
    <location>
        <begin position="61"/>
        <end position="100"/>
    </location>
</feature>
<name>A0A392NXA6_9FABA</name>
<sequence length="100" mass="10990">GDRIRRQNDWEKWILPPPVQFTNVQTHHGVLNHDVLAEQVHNIALEKTIYDGAGGPVVVPDNAEHKPAFGDLSTPLHLSTSESTGQVGLHGSDHSISMRN</sequence>
<reference evidence="2 3" key="1">
    <citation type="journal article" date="2018" name="Front. Plant Sci.">
        <title>Red Clover (Trifolium pratense) and Zigzag Clover (T. medium) - A Picture of Genomic Similarities and Differences.</title>
        <authorList>
            <person name="Dluhosova J."/>
            <person name="Istvanek J."/>
            <person name="Nedelnik J."/>
            <person name="Repkova J."/>
        </authorList>
    </citation>
    <scope>NUCLEOTIDE SEQUENCE [LARGE SCALE GENOMIC DNA]</scope>
    <source>
        <strain evidence="3">cv. 10/8</strain>
        <tissue evidence="2">Leaf</tissue>
    </source>
</reference>
<proteinExistence type="predicted"/>
<feature type="compositionally biased region" description="Polar residues" evidence="1">
    <location>
        <begin position="76"/>
        <end position="86"/>
    </location>
</feature>
<dbReference type="EMBL" id="LXQA010055453">
    <property type="protein sequence ID" value="MCI04448.1"/>
    <property type="molecule type" value="Genomic_DNA"/>
</dbReference>
<evidence type="ECO:0000313" key="2">
    <source>
        <dbReference type="EMBL" id="MCI04448.1"/>
    </source>
</evidence>
<evidence type="ECO:0000313" key="3">
    <source>
        <dbReference type="Proteomes" id="UP000265520"/>
    </source>
</evidence>
<comment type="caution">
    <text evidence="2">The sequence shown here is derived from an EMBL/GenBank/DDBJ whole genome shotgun (WGS) entry which is preliminary data.</text>
</comment>
<keyword evidence="3" id="KW-1185">Reference proteome</keyword>
<dbReference type="AlphaFoldDB" id="A0A392NXA6"/>
<dbReference type="Proteomes" id="UP000265520">
    <property type="component" value="Unassembled WGS sequence"/>
</dbReference>
<feature type="non-terminal residue" evidence="2">
    <location>
        <position position="1"/>
    </location>
</feature>